<comment type="caution">
    <text evidence="2">The sequence shown here is derived from an EMBL/GenBank/DDBJ whole genome shotgun (WGS) entry which is preliminary data.</text>
</comment>
<dbReference type="Pfam" id="PF14481">
    <property type="entry name" value="Fimbrial_PilY2"/>
    <property type="match status" value="1"/>
</dbReference>
<protein>
    <submittedName>
        <fullName evidence="2">Pilus assembly protein PilY</fullName>
    </submittedName>
</protein>
<name>A0A553H305_9PSED</name>
<evidence type="ECO:0000313" key="2">
    <source>
        <dbReference type="EMBL" id="TRX76132.1"/>
    </source>
</evidence>
<keyword evidence="3" id="KW-1185">Reference proteome</keyword>
<reference evidence="2 3" key="1">
    <citation type="submission" date="2019-07" db="EMBL/GenBank/DDBJ databases">
        <title>Pseudomonas mangiferae sp. nov., isolated from bark of mango tree in Thailand.</title>
        <authorList>
            <person name="Srisuk N."/>
            <person name="Anurat P."/>
        </authorList>
    </citation>
    <scope>NUCLEOTIDE SEQUENCE [LARGE SCALE GENOMIC DNA]</scope>
    <source>
        <strain evidence="2 3">DMKU_BBB3-04</strain>
    </source>
</reference>
<organism evidence="2 3">
    <name type="scientific">Pseudomonas mangiferae</name>
    <dbReference type="NCBI Taxonomy" id="2593654"/>
    <lineage>
        <taxon>Bacteria</taxon>
        <taxon>Pseudomonadati</taxon>
        <taxon>Pseudomonadota</taxon>
        <taxon>Gammaproteobacteria</taxon>
        <taxon>Pseudomonadales</taxon>
        <taxon>Pseudomonadaceae</taxon>
        <taxon>Pseudomonas</taxon>
    </lineage>
</organism>
<feature type="chain" id="PRO_5021873558" evidence="1">
    <location>
        <begin position="25"/>
        <end position="111"/>
    </location>
</feature>
<dbReference type="RefSeq" id="WP_143486760.1">
    <property type="nucleotide sequence ID" value="NZ_VJOY01000002.1"/>
</dbReference>
<accession>A0A553H305</accession>
<dbReference type="InterPro" id="IPR042230">
    <property type="entry name" value="CusF_sf"/>
</dbReference>
<dbReference type="AlphaFoldDB" id="A0A553H305"/>
<dbReference type="EMBL" id="VJOY01000002">
    <property type="protein sequence ID" value="TRX76132.1"/>
    <property type="molecule type" value="Genomic_DNA"/>
</dbReference>
<sequence>MKRQPGFLLAIGCGVALHMGSALAETFEEVGIVQDVLVEKNIVLVDGKRYKLPNSLQENGSPILFQLKPGQVVNFSGTVDKPEPVIESITVNTAAPVLINPITSNPTVPQQ</sequence>
<dbReference type="Proteomes" id="UP000315235">
    <property type="component" value="Unassembled WGS sequence"/>
</dbReference>
<dbReference type="OrthoDB" id="7033383at2"/>
<evidence type="ECO:0000256" key="1">
    <source>
        <dbReference type="SAM" id="SignalP"/>
    </source>
</evidence>
<proteinExistence type="predicted"/>
<gene>
    <name evidence="2" type="ORF">FM069_02785</name>
</gene>
<dbReference type="InterPro" id="IPR029497">
    <property type="entry name" value="Fimbrial_PilY2"/>
</dbReference>
<dbReference type="Gene3D" id="2.40.50.320">
    <property type="entry name" value="Copper binding periplasmic protein CusF"/>
    <property type="match status" value="1"/>
</dbReference>
<keyword evidence="1" id="KW-0732">Signal</keyword>
<feature type="signal peptide" evidence="1">
    <location>
        <begin position="1"/>
        <end position="24"/>
    </location>
</feature>
<evidence type="ECO:0000313" key="3">
    <source>
        <dbReference type="Proteomes" id="UP000315235"/>
    </source>
</evidence>